<evidence type="ECO:0000256" key="1">
    <source>
        <dbReference type="SAM" id="MobiDB-lite"/>
    </source>
</evidence>
<evidence type="ECO:0008006" key="3">
    <source>
        <dbReference type="Google" id="ProtNLM"/>
    </source>
</evidence>
<name>A0A699USF4_TANCI</name>
<sequence length="67" mass="7298">MAPKRITKSTPATIITTTTTHVNNAQLKALIDQGVFDVLAARDANRSRNDEDSHDSRTGVRRQAPPA</sequence>
<reference evidence="2" key="1">
    <citation type="journal article" date="2019" name="Sci. Rep.">
        <title>Draft genome of Tanacetum cinerariifolium, the natural source of mosquito coil.</title>
        <authorList>
            <person name="Yamashiro T."/>
            <person name="Shiraishi A."/>
            <person name="Satake H."/>
            <person name="Nakayama K."/>
        </authorList>
    </citation>
    <scope>NUCLEOTIDE SEQUENCE</scope>
</reference>
<accession>A0A699USF4</accession>
<dbReference type="AlphaFoldDB" id="A0A699USF4"/>
<feature type="non-terminal residue" evidence="2">
    <location>
        <position position="67"/>
    </location>
</feature>
<proteinExistence type="predicted"/>
<comment type="caution">
    <text evidence="2">The sequence shown here is derived from an EMBL/GenBank/DDBJ whole genome shotgun (WGS) entry which is preliminary data.</text>
</comment>
<gene>
    <name evidence="2" type="ORF">Tci_894693</name>
</gene>
<feature type="compositionally biased region" description="Basic and acidic residues" evidence="1">
    <location>
        <begin position="43"/>
        <end position="58"/>
    </location>
</feature>
<feature type="region of interest" description="Disordered" evidence="1">
    <location>
        <begin position="42"/>
        <end position="67"/>
    </location>
</feature>
<evidence type="ECO:0000313" key="2">
    <source>
        <dbReference type="EMBL" id="GFD22724.1"/>
    </source>
</evidence>
<organism evidence="2">
    <name type="scientific">Tanacetum cinerariifolium</name>
    <name type="common">Dalmatian daisy</name>
    <name type="synonym">Chrysanthemum cinerariifolium</name>
    <dbReference type="NCBI Taxonomy" id="118510"/>
    <lineage>
        <taxon>Eukaryota</taxon>
        <taxon>Viridiplantae</taxon>
        <taxon>Streptophyta</taxon>
        <taxon>Embryophyta</taxon>
        <taxon>Tracheophyta</taxon>
        <taxon>Spermatophyta</taxon>
        <taxon>Magnoliopsida</taxon>
        <taxon>eudicotyledons</taxon>
        <taxon>Gunneridae</taxon>
        <taxon>Pentapetalae</taxon>
        <taxon>asterids</taxon>
        <taxon>campanulids</taxon>
        <taxon>Asterales</taxon>
        <taxon>Asteraceae</taxon>
        <taxon>Asteroideae</taxon>
        <taxon>Anthemideae</taxon>
        <taxon>Anthemidinae</taxon>
        <taxon>Tanacetum</taxon>
    </lineage>
</organism>
<dbReference type="EMBL" id="BKCJ011339444">
    <property type="protein sequence ID" value="GFD22724.1"/>
    <property type="molecule type" value="Genomic_DNA"/>
</dbReference>
<protein>
    <recommendedName>
        <fullName evidence="3">Reverse transcriptase domain-containing protein</fullName>
    </recommendedName>
</protein>